<dbReference type="Pfam" id="PF03190">
    <property type="entry name" value="Thioredox_DsbH"/>
    <property type="match status" value="1"/>
</dbReference>
<dbReference type="InterPro" id="IPR012341">
    <property type="entry name" value="6hp_glycosidase-like_sf"/>
</dbReference>
<dbReference type="PIRSF" id="PIRSF006402">
    <property type="entry name" value="UCP006402_thioredoxin"/>
    <property type="match status" value="1"/>
</dbReference>
<evidence type="ECO:0000259" key="1">
    <source>
        <dbReference type="Pfam" id="PF03190"/>
    </source>
</evidence>
<dbReference type="SUPFAM" id="SSF48208">
    <property type="entry name" value="Six-hairpin glycosidases"/>
    <property type="match status" value="1"/>
</dbReference>
<reference evidence="2 3" key="1">
    <citation type="submission" date="2020-08" db="EMBL/GenBank/DDBJ databases">
        <title>The isolate Caproiciproducens sp. 7D4C2 produces n-caproate at mildly acidic conditions from hexoses: genome and rBOX comparison with related strains and chain-elongating bacteria.</title>
        <authorList>
            <person name="Esquivel-Elizondo S."/>
            <person name="Bagci C."/>
            <person name="Temovska M."/>
            <person name="Jeon B.S."/>
            <person name="Bessarab I."/>
            <person name="Williams R.B.H."/>
            <person name="Huson D.H."/>
            <person name="Angenent L.T."/>
        </authorList>
    </citation>
    <scope>NUCLEOTIDE SEQUENCE [LARGE SCALE GENOMIC DNA]</scope>
    <source>
        <strain evidence="2 3">7D4C2</strain>
    </source>
</reference>
<feature type="domain" description="Spermatogenesis-associated protein 20-like TRX" evidence="1">
    <location>
        <begin position="8"/>
        <end position="164"/>
    </location>
</feature>
<gene>
    <name evidence="2" type="ORF">HCR03_10085</name>
</gene>
<dbReference type="PANTHER" id="PTHR42899">
    <property type="entry name" value="SPERMATOGENESIS-ASSOCIATED PROTEIN 20"/>
    <property type="match status" value="1"/>
</dbReference>
<name>A0A7G8T695_9FIRM</name>
<dbReference type="InterPro" id="IPR024705">
    <property type="entry name" value="Ssp411"/>
</dbReference>
<dbReference type="Proteomes" id="UP000515909">
    <property type="component" value="Chromosome"/>
</dbReference>
<evidence type="ECO:0000313" key="2">
    <source>
        <dbReference type="EMBL" id="QNK39136.1"/>
    </source>
</evidence>
<dbReference type="CDD" id="cd02955">
    <property type="entry name" value="SSP411"/>
    <property type="match status" value="1"/>
</dbReference>
<dbReference type="GO" id="GO:0005975">
    <property type="term" value="P:carbohydrate metabolic process"/>
    <property type="evidence" value="ECO:0007669"/>
    <property type="project" value="InterPro"/>
</dbReference>
<sequence>MPNAVRSNSLIHEKSPYLLQHAQNPVNWYPWGDEAFEKAKREDKPVFLSIGYSTCHWCHVMAEECFEDEEVAGALNRDFISIKVDREERPDVDGYYMDVCQRMTGSGGWPLSVFLDSEGKAFFAGTYFPKHDRPGMSGFLTLLGQIAMLWKTDRNRIAGAAERIGREAVSHAQSPAPVDENMPERVFLELERRFDAKYGGFSGAPKFPSPQNLLFLLRFYAAAGKEKALNMCEKTLGCMRRGGIYDQIGFGFCRYSTDSRWLVPHFEKMLSDNALLCMAYTECWQITGKEEYRRTAEEILSYLTGRMQSENGGFYTAEDADSEGVEGKYYTFTPEELRQALGPDEKEFSRLFGITEEGNFEGKNIPNLLSGGIPENRREFAEACRRKVLACRSGRVPPFLDDKILPSRTGLAVAALSLAARAFGEEAYLRKARGAADFVLENMTARDGSLIAVYREGPSRSPGFAEDYAFFLWGLLELYEAGREPCRLESALRLEKVFAERFEDRENGGFYSAEAGAVRSPARGKEIWDSSMPSANAVHAFQLVRLARLADRPELEKRAARILEAFPLELSRAPAACPTAAGAVLYLRGGGTDVTLTARDETELAPFYGAIHSGYFPFLTARTNPANFGAGRENNGPRAYVCAGRRCYSPIDDADQLLRLIHGKK</sequence>
<proteinExistence type="predicted"/>
<dbReference type="InterPro" id="IPR004879">
    <property type="entry name" value="Ssp411-like_TRX"/>
</dbReference>
<accession>A0A7G8T695</accession>
<dbReference type="Gene3D" id="1.50.10.10">
    <property type="match status" value="1"/>
</dbReference>
<dbReference type="PANTHER" id="PTHR42899:SF1">
    <property type="entry name" value="SPERMATOGENESIS-ASSOCIATED PROTEIN 20"/>
    <property type="match status" value="1"/>
</dbReference>
<evidence type="ECO:0000313" key="3">
    <source>
        <dbReference type="Proteomes" id="UP000515909"/>
    </source>
</evidence>
<dbReference type="SUPFAM" id="SSF52833">
    <property type="entry name" value="Thioredoxin-like"/>
    <property type="match status" value="1"/>
</dbReference>
<organism evidence="2 3">
    <name type="scientific">Caproicibacter fermentans</name>
    <dbReference type="NCBI Taxonomy" id="2576756"/>
    <lineage>
        <taxon>Bacteria</taxon>
        <taxon>Bacillati</taxon>
        <taxon>Bacillota</taxon>
        <taxon>Clostridia</taxon>
        <taxon>Eubacteriales</taxon>
        <taxon>Acutalibacteraceae</taxon>
        <taxon>Caproicibacter</taxon>
    </lineage>
</organism>
<dbReference type="RefSeq" id="WP_187034164.1">
    <property type="nucleotide sequence ID" value="NZ_CP060286.1"/>
</dbReference>
<dbReference type="InterPro" id="IPR036249">
    <property type="entry name" value="Thioredoxin-like_sf"/>
</dbReference>
<protein>
    <submittedName>
        <fullName evidence="2">Thioredoxin domain-containing protein</fullName>
    </submittedName>
</protein>
<dbReference type="AlphaFoldDB" id="A0A7G8T695"/>
<dbReference type="Gene3D" id="3.40.30.10">
    <property type="entry name" value="Glutaredoxin"/>
    <property type="match status" value="1"/>
</dbReference>
<dbReference type="EMBL" id="CP060286">
    <property type="protein sequence ID" value="QNK39136.1"/>
    <property type="molecule type" value="Genomic_DNA"/>
</dbReference>
<dbReference type="KEGG" id="cfem:HCR03_10085"/>
<dbReference type="InterPro" id="IPR008928">
    <property type="entry name" value="6-hairpin_glycosidase_sf"/>
</dbReference>